<name>L1L4Z2_9ACTN</name>
<dbReference type="Proteomes" id="UP000010411">
    <property type="component" value="Unassembled WGS sequence"/>
</dbReference>
<sequence>MPVLPDRITSVSHEERCPPHAPEGGVRGFRRGGVGCEGARPCAADLPIRPGNGRIREGRARRTTVTRAVGCRAGRCRSSRPGGGRTRGRNLTRAPAGPPPGPTRASPGILRNLRNPSDRWATHLSRRVGSRSCLTYR</sequence>
<proteinExistence type="predicted"/>
<keyword evidence="3" id="KW-1185">Reference proteome</keyword>
<dbReference type="AlphaFoldDB" id="L1L4Z2"/>
<organism evidence="2 3">
    <name type="scientific">Streptomyces ipomoeae 91-03</name>
    <dbReference type="NCBI Taxonomy" id="698759"/>
    <lineage>
        <taxon>Bacteria</taxon>
        <taxon>Bacillati</taxon>
        <taxon>Actinomycetota</taxon>
        <taxon>Actinomycetes</taxon>
        <taxon>Kitasatosporales</taxon>
        <taxon>Streptomycetaceae</taxon>
        <taxon>Streptomyces</taxon>
    </lineage>
</organism>
<accession>L1L4Z2</accession>
<reference evidence="2 3" key="1">
    <citation type="submission" date="2012-11" db="EMBL/GenBank/DDBJ databases">
        <authorList>
            <person name="Huguet-Tapia J.C."/>
            <person name="Durkin A.S."/>
            <person name="Pettis G.S."/>
            <person name="Badger J.H."/>
        </authorList>
    </citation>
    <scope>NUCLEOTIDE SEQUENCE [LARGE SCALE GENOMIC DNA]</scope>
    <source>
        <strain evidence="2 3">91-03</strain>
    </source>
</reference>
<protein>
    <submittedName>
        <fullName evidence="2">Uncharacterized protein</fullName>
    </submittedName>
</protein>
<dbReference type="PATRIC" id="fig|698759.3.peg.1320"/>
<feature type="region of interest" description="Disordered" evidence="1">
    <location>
        <begin position="74"/>
        <end position="110"/>
    </location>
</feature>
<comment type="caution">
    <text evidence="2">The sequence shown here is derived from an EMBL/GenBank/DDBJ whole genome shotgun (WGS) entry which is preliminary data.</text>
</comment>
<gene>
    <name evidence="2" type="ORF">STRIP9103_02943</name>
</gene>
<evidence type="ECO:0000313" key="2">
    <source>
        <dbReference type="EMBL" id="EKX68136.1"/>
    </source>
</evidence>
<evidence type="ECO:0000313" key="3">
    <source>
        <dbReference type="Proteomes" id="UP000010411"/>
    </source>
</evidence>
<feature type="region of interest" description="Disordered" evidence="1">
    <location>
        <begin position="1"/>
        <end position="29"/>
    </location>
</feature>
<dbReference type="EMBL" id="AEJC01000099">
    <property type="protein sequence ID" value="EKX68136.1"/>
    <property type="molecule type" value="Genomic_DNA"/>
</dbReference>
<evidence type="ECO:0000256" key="1">
    <source>
        <dbReference type="SAM" id="MobiDB-lite"/>
    </source>
</evidence>